<keyword evidence="6" id="KW-0411">Iron-sulfur</keyword>
<dbReference type="Pfam" id="PF04055">
    <property type="entry name" value="Radical_SAM"/>
    <property type="match status" value="1"/>
</dbReference>
<dbReference type="InterPro" id="IPR023885">
    <property type="entry name" value="4Fe4S-binding_SPASM_dom"/>
</dbReference>
<name>A0A2K8KV24_MARES</name>
<protein>
    <submittedName>
        <fullName evidence="8">Radical SAM additional 4Fe4S-binding SPASM domain-containing protein</fullName>
    </submittedName>
</protein>
<keyword evidence="9" id="KW-1185">Reference proteome</keyword>
<dbReference type="GO" id="GO:0003824">
    <property type="term" value="F:catalytic activity"/>
    <property type="evidence" value="ECO:0007669"/>
    <property type="project" value="InterPro"/>
</dbReference>
<keyword evidence="2" id="KW-0004">4Fe-4S</keyword>
<accession>A0A2K8KV24</accession>
<dbReference type="PANTHER" id="PTHR11228:SF7">
    <property type="entry name" value="PQQA PEPTIDE CYCLASE"/>
    <property type="match status" value="1"/>
</dbReference>
<dbReference type="SFLD" id="SFLDS00029">
    <property type="entry name" value="Radical_SAM"/>
    <property type="match status" value="1"/>
</dbReference>
<evidence type="ECO:0000313" key="9">
    <source>
        <dbReference type="Proteomes" id="UP000231701"/>
    </source>
</evidence>
<dbReference type="CDD" id="cd01335">
    <property type="entry name" value="Radical_SAM"/>
    <property type="match status" value="1"/>
</dbReference>
<evidence type="ECO:0000256" key="2">
    <source>
        <dbReference type="ARBA" id="ARBA00022485"/>
    </source>
</evidence>
<dbReference type="OrthoDB" id="9810775at2"/>
<dbReference type="GO" id="GO:0046872">
    <property type="term" value="F:metal ion binding"/>
    <property type="evidence" value="ECO:0007669"/>
    <property type="project" value="UniProtKB-KW"/>
</dbReference>
<evidence type="ECO:0000256" key="3">
    <source>
        <dbReference type="ARBA" id="ARBA00022691"/>
    </source>
</evidence>
<dbReference type="GO" id="GO:0051536">
    <property type="term" value="F:iron-sulfur cluster binding"/>
    <property type="evidence" value="ECO:0007669"/>
    <property type="project" value="UniProtKB-KW"/>
</dbReference>
<dbReference type="InterPro" id="IPR058240">
    <property type="entry name" value="rSAM_sf"/>
</dbReference>
<keyword evidence="4" id="KW-0479">Metal-binding</keyword>
<dbReference type="SFLD" id="SFLDG01387">
    <property type="entry name" value="BtrN-like_SPASM_domain_contain"/>
    <property type="match status" value="1"/>
</dbReference>
<dbReference type="InterPro" id="IPR007197">
    <property type="entry name" value="rSAM"/>
</dbReference>
<keyword evidence="3" id="KW-0949">S-adenosyl-L-methionine</keyword>
<dbReference type="SFLD" id="SFLDG01067">
    <property type="entry name" value="SPASM/twitch_domain_containing"/>
    <property type="match status" value="1"/>
</dbReference>
<dbReference type="SUPFAM" id="SSF102114">
    <property type="entry name" value="Radical SAM enzymes"/>
    <property type="match status" value="1"/>
</dbReference>
<dbReference type="KEGG" id="maes:Ga0123461_0185"/>
<dbReference type="PROSITE" id="PS51918">
    <property type="entry name" value="RADICAL_SAM"/>
    <property type="match status" value="1"/>
</dbReference>
<evidence type="ECO:0000313" key="8">
    <source>
        <dbReference type="EMBL" id="ATX78638.1"/>
    </source>
</evidence>
<dbReference type="EMBL" id="CP018799">
    <property type="protein sequence ID" value="ATX78638.1"/>
    <property type="molecule type" value="Genomic_DNA"/>
</dbReference>
<gene>
    <name evidence="8" type="ORF">Ga0123461_0185</name>
</gene>
<feature type="domain" description="Radical SAM core" evidence="7">
    <location>
        <begin position="23"/>
        <end position="244"/>
    </location>
</feature>
<proteinExistence type="predicted"/>
<dbReference type="Proteomes" id="UP000231701">
    <property type="component" value="Chromosome"/>
</dbReference>
<evidence type="ECO:0000256" key="4">
    <source>
        <dbReference type="ARBA" id="ARBA00022723"/>
    </source>
</evidence>
<evidence type="ECO:0000256" key="6">
    <source>
        <dbReference type="ARBA" id="ARBA00023014"/>
    </source>
</evidence>
<dbReference type="AlphaFoldDB" id="A0A2K8KV24"/>
<dbReference type="InterPro" id="IPR050377">
    <property type="entry name" value="Radical_SAM_PqqE_MftC-like"/>
</dbReference>
<reference evidence="8 9" key="1">
    <citation type="submission" date="2016-12" db="EMBL/GenBank/DDBJ databases">
        <title>Isolation and genomic insights into novel planktonic Zetaproteobacteria from stratified waters of the Chesapeake Bay.</title>
        <authorList>
            <person name="McAllister S.M."/>
            <person name="Kato S."/>
            <person name="Chan C.S."/>
            <person name="Chiu B.K."/>
            <person name="Field E.K."/>
        </authorList>
    </citation>
    <scope>NUCLEOTIDE SEQUENCE [LARGE SCALE GENOMIC DNA]</scope>
    <source>
        <strain evidence="8 9">CP-5</strain>
    </source>
</reference>
<dbReference type="RefSeq" id="WP_100276629.1">
    <property type="nucleotide sequence ID" value="NZ_CP018799.1"/>
</dbReference>
<evidence type="ECO:0000256" key="5">
    <source>
        <dbReference type="ARBA" id="ARBA00023004"/>
    </source>
</evidence>
<dbReference type="Gene3D" id="3.20.20.70">
    <property type="entry name" value="Aldolase class I"/>
    <property type="match status" value="1"/>
</dbReference>
<dbReference type="InterPro" id="IPR013785">
    <property type="entry name" value="Aldolase_TIM"/>
</dbReference>
<keyword evidence="5" id="KW-0408">Iron</keyword>
<organism evidence="8 9">
    <name type="scientific">Mariprofundus aestuarium</name>
    <dbReference type="NCBI Taxonomy" id="1921086"/>
    <lineage>
        <taxon>Bacteria</taxon>
        <taxon>Pseudomonadati</taxon>
        <taxon>Pseudomonadota</taxon>
        <taxon>Candidatius Mariprofundia</taxon>
        <taxon>Mariprofundales</taxon>
        <taxon>Mariprofundaceae</taxon>
        <taxon>Mariprofundus</taxon>
    </lineage>
</organism>
<evidence type="ECO:0000256" key="1">
    <source>
        <dbReference type="ARBA" id="ARBA00001966"/>
    </source>
</evidence>
<dbReference type="InterPro" id="IPR034391">
    <property type="entry name" value="AdoMet-like_SPASM_containing"/>
</dbReference>
<comment type="cofactor">
    <cofactor evidence="1">
        <name>[4Fe-4S] cluster</name>
        <dbReference type="ChEBI" id="CHEBI:49883"/>
    </cofactor>
</comment>
<dbReference type="PANTHER" id="PTHR11228">
    <property type="entry name" value="RADICAL SAM DOMAIN PROTEIN"/>
    <property type="match status" value="1"/>
</dbReference>
<evidence type="ECO:0000259" key="7">
    <source>
        <dbReference type="PROSITE" id="PS51918"/>
    </source>
</evidence>
<sequence length="342" mass="38765">MKAKVESKLNLQNRTDLQSVIPLATPYLLYVDPSSACNFQCRFCPTGHKDIINGAGYRRGVLDMQLFRKLLDDLGQFEQPLRVMRMNKIGEPLLNKQLPEMIALAKASGRVNYIDLATNASLFSETLLSELVAAGLDRINISLEGMSAEQYKKTALVDFDFDHLVAMVRWLYAHRGDCEVTVKIPSSCIEEDQKQTFFDTFGDHCDRIFIEDLSPIWPNFDVEEHAGVEFNEEVGQYSQQLKVKDVCSYIFYSAVINSDGTVSACCPDWSQGLVIGDLGTESLKEIWNSEAFYELRKQHLQRKRMENSICSGCGHIKYAQVDDIDPYAEMLLERIEAERGGK</sequence>
<dbReference type="Pfam" id="PF13186">
    <property type="entry name" value="SPASM"/>
    <property type="match status" value="1"/>
</dbReference>